<feature type="transmembrane region" description="Helical" evidence="9">
    <location>
        <begin position="172"/>
        <end position="191"/>
    </location>
</feature>
<keyword evidence="5 9" id="KW-0812">Transmembrane</keyword>
<evidence type="ECO:0000256" key="4">
    <source>
        <dbReference type="ARBA" id="ARBA00022475"/>
    </source>
</evidence>
<feature type="domain" description="ABC transmembrane type-1" evidence="10">
    <location>
        <begin position="80"/>
        <end position="372"/>
    </location>
</feature>
<keyword evidence="12" id="KW-1185">Reference proteome</keyword>
<dbReference type="Gene3D" id="1.10.3720.10">
    <property type="entry name" value="MetI-like"/>
    <property type="match status" value="2"/>
</dbReference>
<dbReference type="GO" id="GO:0043190">
    <property type="term" value="C:ATP-binding cassette (ABC) transporter complex"/>
    <property type="evidence" value="ECO:0007669"/>
    <property type="project" value="InterPro"/>
</dbReference>
<dbReference type="PROSITE" id="PS50928">
    <property type="entry name" value="ABC_TM1"/>
    <property type="match status" value="1"/>
</dbReference>
<dbReference type="CDD" id="cd06261">
    <property type="entry name" value="TM_PBP2"/>
    <property type="match status" value="2"/>
</dbReference>
<keyword evidence="4" id="KW-1003">Cell membrane</keyword>
<dbReference type="STRING" id="416873.SAMN04487951_107222"/>
<evidence type="ECO:0000256" key="7">
    <source>
        <dbReference type="ARBA" id="ARBA00022989"/>
    </source>
</evidence>
<dbReference type="PANTHER" id="PTHR30614">
    <property type="entry name" value="MEMBRANE COMPONENT OF AMINO ACID ABC TRANSPORTER"/>
    <property type="match status" value="1"/>
</dbReference>
<dbReference type="PANTHER" id="PTHR30614:SF37">
    <property type="entry name" value="AMINO-ACID ABC TRANSPORTER PERMEASE PROTEIN YHDX-RELATED"/>
    <property type="match status" value="1"/>
</dbReference>
<dbReference type="InterPro" id="IPR010065">
    <property type="entry name" value="AA_ABC_transptr_permease_3TM"/>
</dbReference>
<evidence type="ECO:0000313" key="11">
    <source>
        <dbReference type="EMBL" id="SDN72585.1"/>
    </source>
</evidence>
<keyword evidence="8 9" id="KW-0472">Membrane</keyword>
<dbReference type="InterPro" id="IPR043429">
    <property type="entry name" value="ArtM/GltK/GlnP/TcyL/YhdX-like"/>
</dbReference>
<evidence type="ECO:0000313" key="12">
    <source>
        <dbReference type="Proteomes" id="UP000199677"/>
    </source>
</evidence>
<feature type="transmembrane region" description="Helical" evidence="9">
    <location>
        <begin position="353"/>
        <end position="375"/>
    </location>
</feature>
<evidence type="ECO:0000256" key="1">
    <source>
        <dbReference type="ARBA" id="ARBA00004429"/>
    </source>
</evidence>
<dbReference type="GO" id="GO:0006865">
    <property type="term" value="P:amino acid transport"/>
    <property type="evidence" value="ECO:0007669"/>
    <property type="project" value="UniProtKB-KW"/>
</dbReference>
<feature type="transmembrane region" description="Helical" evidence="9">
    <location>
        <begin position="252"/>
        <end position="271"/>
    </location>
</feature>
<evidence type="ECO:0000256" key="8">
    <source>
        <dbReference type="ARBA" id="ARBA00023136"/>
    </source>
</evidence>
<evidence type="ECO:0000256" key="5">
    <source>
        <dbReference type="ARBA" id="ARBA00022692"/>
    </source>
</evidence>
<keyword evidence="6" id="KW-0029">Amino-acid transport</keyword>
<evidence type="ECO:0000256" key="6">
    <source>
        <dbReference type="ARBA" id="ARBA00022970"/>
    </source>
</evidence>
<dbReference type="EMBL" id="FNII01000007">
    <property type="protein sequence ID" value="SDN72585.1"/>
    <property type="molecule type" value="Genomic_DNA"/>
</dbReference>
<evidence type="ECO:0000256" key="3">
    <source>
        <dbReference type="ARBA" id="ARBA00022448"/>
    </source>
</evidence>
<dbReference type="AlphaFoldDB" id="A0A1H0DQZ7"/>
<dbReference type="InterPro" id="IPR035906">
    <property type="entry name" value="MetI-like_sf"/>
</dbReference>
<evidence type="ECO:0000256" key="9">
    <source>
        <dbReference type="RuleBase" id="RU363032"/>
    </source>
</evidence>
<keyword evidence="7 9" id="KW-1133">Transmembrane helix</keyword>
<dbReference type="SUPFAM" id="SSF161098">
    <property type="entry name" value="MetI-like"/>
    <property type="match status" value="2"/>
</dbReference>
<dbReference type="OrthoDB" id="9808531at2"/>
<dbReference type="NCBIfam" id="TIGR01726">
    <property type="entry name" value="HEQRo_perm_3TM"/>
    <property type="match status" value="1"/>
</dbReference>
<reference evidence="12" key="1">
    <citation type="submission" date="2016-10" db="EMBL/GenBank/DDBJ databases">
        <authorList>
            <person name="Varghese N."/>
            <person name="Submissions S."/>
        </authorList>
    </citation>
    <scope>NUCLEOTIDE SEQUENCE [LARGE SCALE GENOMIC DNA]</scope>
    <source>
        <strain evidence="12">CGMCC 1.6494</strain>
    </source>
</reference>
<dbReference type="RefSeq" id="WP_089706060.1">
    <property type="nucleotide sequence ID" value="NZ_FNII01000007.1"/>
</dbReference>
<dbReference type="Proteomes" id="UP000199677">
    <property type="component" value="Unassembled WGS sequence"/>
</dbReference>
<feature type="transmembrane region" description="Helical" evidence="9">
    <location>
        <begin position="212"/>
        <end position="232"/>
    </location>
</feature>
<evidence type="ECO:0000256" key="2">
    <source>
        <dbReference type="ARBA" id="ARBA00010072"/>
    </source>
</evidence>
<dbReference type="InterPro" id="IPR000515">
    <property type="entry name" value="MetI-like"/>
</dbReference>
<protein>
    <submittedName>
        <fullName evidence="11">General L-amino acid transport system permease protein</fullName>
    </submittedName>
</protein>
<dbReference type="GO" id="GO:0022857">
    <property type="term" value="F:transmembrane transporter activity"/>
    <property type="evidence" value="ECO:0007669"/>
    <property type="project" value="InterPro"/>
</dbReference>
<feature type="transmembrane region" description="Helical" evidence="9">
    <location>
        <begin position="122"/>
        <end position="142"/>
    </location>
</feature>
<comment type="similarity">
    <text evidence="2">Belongs to the binding-protein-dependent transport system permease family. HisMQ subfamily.</text>
</comment>
<evidence type="ECO:0000259" key="10">
    <source>
        <dbReference type="PROSITE" id="PS50928"/>
    </source>
</evidence>
<proteinExistence type="inferred from homology"/>
<feature type="transmembrane region" description="Helical" evidence="9">
    <location>
        <begin position="75"/>
        <end position="101"/>
    </location>
</feature>
<name>A0A1H0DQZ7_9GAMM</name>
<comment type="subcellular location">
    <subcellularLocation>
        <location evidence="1">Cell inner membrane</location>
        <topology evidence="1">Multi-pass membrane protein</topology>
    </subcellularLocation>
    <subcellularLocation>
        <location evidence="9">Cell membrane</location>
        <topology evidence="9">Multi-pass membrane protein</topology>
    </subcellularLocation>
</comment>
<sequence length="385" mass="41897">MWNKIFHNARVLSTLQQCAVLAVVAIAFYMLVTNASANLDALGIASGFDFLHERAGYAISFQLIDYSPDDTYLRAYAVGLLNTLLVSVLSIVLATIIGVFLGVCRVSENWLLGRLSHLAVEFLRNVPLIVHLIWWYGLMLALPNVRQAISFNDVGYLSNRGLTLAWASDGSLVGWGLVCVIGGAVLGYALMARHRAHLPWKGFGPPIWPAMLTGAIAIPLVVYLITGTSWQWDVPVLRGFGLKGGITLTPELLALWLALSFYSASYIAEIVRGSIQSVSRGQYEAASALGFSEMPTMLRLIVPQAIYPMVPQVTSTYLNITKNSSLGVVVGYMELVSATGGTTLNQTGQAIECIALVMATYCVISLITSLLMNIYNYRISLRTHG</sequence>
<gene>
    <name evidence="11" type="ORF">SAMN04487951_107222</name>
</gene>
<keyword evidence="3 9" id="KW-0813">Transport</keyword>
<dbReference type="Pfam" id="PF00528">
    <property type="entry name" value="BPD_transp_1"/>
    <property type="match status" value="1"/>
</dbReference>
<organism evidence="11 12">
    <name type="scientific">Vreelandella arcis</name>
    <dbReference type="NCBI Taxonomy" id="416873"/>
    <lineage>
        <taxon>Bacteria</taxon>
        <taxon>Pseudomonadati</taxon>
        <taxon>Pseudomonadota</taxon>
        <taxon>Gammaproteobacteria</taxon>
        <taxon>Oceanospirillales</taxon>
        <taxon>Halomonadaceae</taxon>
        <taxon>Vreelandella</taxon>
    </lineage>
</organism>
<feature type="transmembrane region" description="Helical" evidence="9">
    <location>
        <begin position="12"/>
        <end position="32"/>
    </location>
</feature>
<accession>A0A1H0DQZ7</accession>